<dbReference type="AlphaFoldDB" id="A0A177HSU6"/>
<evidence type="ECO:0000313" key="3">
    <source>
        <dbReference type="EMBL" id="OAH13679.1"/>
    </source>
</evidence>
<organism evidence="3 4">
    <name type="scientific">Streptomyces jeddahensis</name>
    <dbReference type="NCBI Taxonomy" id="1716141"/>
    <lineage>
        <taxon>Bacteria</taxon>
        <taxon>Bacillati</taxon>
        <taxon>Actinomycetota</taxon>
        <taxon>Actinomycetes</taxon>
        <taxon>Kitasatosporales</taxon>
        <taxon>Streptomycetaceae</taxon>
        <taxon>Streptomyces</taxon>
    </lineage>
</organism>
<evidence type="ECO:0000256" key="1">
    <source>
        <dbReference type="SAM" id="MobiDB-lite"/>
    </source>
</evidence>
<evidence type="ECO:0000259" key="2">
    <source>
        <dbReference type="PROSITE" id="PS50943"/>
    </source>
</evidence>
<feature type="region of interest" description="Disordered" evidence="1">
    <location>
        <begin position="1"/>
        <end position="23"/>
    </location>
</feature>
<dbReference type="SUPFAM" id="SSF50475">
    <property type="entry name" value="FMN-binding split barrel"/>
    <property type="match status" value="1"/>
</dbReference>
<dbReference type="Pfam" id="PF12900">
    <property type="entry name" value="Pyridox_ox_2"/>
    <property type="match status" value="1"/>
</dbReference>
<evidence type="ECO:0000313" key="4">
    <source>
        <dbReference type="Proteomes" id="UP000077381"/>
    </source>
</evidence>
<dbReference type="PROSITE" id="PS50943">
    <property type="entry name" value="HTH_CROC1"/>
    <property type="match status" value="1"/>
</dbReference>
<dbReference type="SMART" id="SM00530">
    <property type="entry name" value="HTH_XRE"/>
    <property type="match status" value="1"/>
</dbReference>
<name>A0A177HSU6_9ACTN</name>
<protein>
    <submittedName>
        <fullName evidence="3">Anaerobic benzoate catabolism transcriptional regulator</fullName>
    </submittedName>
</protein>
<reference evidence="3 4" key="1">
    <citation type="submission" date="2015-12" db="EMBL/GenBank/DDBJ databases">
        <title>Genome sequence of Streptomyces sp. G25.</title>
        <authorList>
            <person name="Poehlein A."/>
            <person name="Roettig A."/>
            <person name="Hiessl S."/>
            <person name="Hauschild P."/>
            <person name="Schauer J."/>
            <person name="Madkour M.H."/>
            <person name="Al-Ansari A.M."/>
            <person name="Almakishah N.H."/>
            <person name="Steinbuechel A."/>
            <person name="Daniel R."/>
        </authorList>
    </citation>
    <scope>NUCLEOTIDE SEQUENCE [LARGE SCALE GENOMIC DNA]</scope>
    <source>
        <strain evidence="4">G25(2015)</strain>
    </source>
</reference>
<feature type="region of interest" description="Disordered" evidence="1">
    <location>
        <begin position="236"/>
        <end position="278"/>
    </location>
</feature>
<feature type="compositionally biased region" description="Low complexity" evidence="1">
    <location>
        <begin position="7"/>
        <end position="19"/>
    </location>
</feature>
<proteinExistence type="predicted"/>
<accession>A0A177HSU6</accession>
<comment type="caution">
    <text evidence="3">The sequence shown here is derived from an EMBL/GenBank/DDBJ whole genome shotgun (WGS) entry which is preliminary data.</text>
</comment>
<dbReference type="SUPFAM" id="SSF47413">
    <property type="entry name" value="lambda repressor-like DNA-binding domains"/>
    <property type="match status" value="1"/>
</dbReference>
<dbReference type="Proteomes" id="UP000077381">
    <property type="component" value="Unassembled WGS sequence"/>
</dbReference>
<dbReference type="STRING" id="1716141.STSP_30330"/>
<dbReference type="InterPro" id="IPR010982">
    <property type="entry name" value="Lambda_DNA-bd_dom_sf"/>
</dbReference>
<gene>
    <name evidence="3" type="ORF">STSP_30330</name>
</gene>
<dbReference type="InterPro" id="IPR001387">
    <property type="entry name" value="Cro/C1-type_HTH"/>
</dbReference>
<keyword evidence="4" id="KW-1185">Reference proteome</keyword>
<dbReference type="Gene3D" id="2.30.110.10">
    <property type="entry name" value="Electron Transport, Fmn-binding Protein, Chain A"/>
    <property type="match status" value="1"/>
</dbReference>
<dbReference type="InterPro" id="IPR024747">
    <property type="entry name" value="Pyridox_Oxase-rel"/>
</dbReference>
<feature type="domain" description="HTH cro/C1-type" evidence="2">
    <location>
        <begin position="25"/>
        <end position="80"/>
    </location>
</feature>
<dbReference type="InterPro" id="IPR012349">
    <property type="entry name" value="Split_barrel_FMN-bd"/>
</dbReference>
<dbReference type="Pfam" id="PF01381">
    <property type="entry name" value="HTH_3"/>
    <property type="match status" value="1"/>
</dbReference>
<dbReference type="GO" id="GO:0003677">
    <property type="term" value="F:DNA binding"/>
    <property type="evidence" value="ECO:0007669"/>
    <property type="project" value="InterPro"/>
</dbReference>
<dbReference type="CDD" id="cd00093">
    <property type="entry name" value="HTH_XRE"/>
    <property type="match status" value="1"/>
</dbReference>
<dbReference type="Gene3D" id="1.10.260.40">
    <property type="entry name" value="lambda repressor-like DNA-binding domains"/>
    <property type="match status" value="1"/>
</dbReference>
<dbReference type="EMBL" id="LOHS01000075">
    <property type="protein sequence ID" value="OAH13679.1"/>
    <property type="molecule type" value="Genomic_DNA"/>
</dbReference>
<sequence>MSEQTHSSAGSARAGTARGDIGRRIQQRREELGLTRKETAVRAGTAPGYLQYLEENPAAAPGIGILIRLADTLHTTVAALCGGAADLPPGTGRAAYHPELVELSPDECRARLATHGVGRLAIPTPMGPVIMPVNYSVIDGAVVYCTAHGTEPAAAAGTEVGFEIDRIDDALSQGWSVLVRGHARAVTDPDDVRRLEERAYTAPWAGGERDMWVRIETVSISGREIAVLYGVRHAERPPRARPHGGAPRGRPRRGACRDVAGASGGRRPGARPGPRRPA</sequence>